<dbReference type="Proteomes" id="UP001175227">
    <property type="component" value="Unassembled WGS sequence"/>
</dbReference>
<proteinExistence type="predicted"/>
<dbReference type="AlphaFoldDB" id="A0AA39P885"/>
<evidence type="ECO:0000313" key="2">
    <source>
        <dbReference type="Proteomes" id="UP001175227"/>
    </source>
</evidence>
<dbReference type="EMBL" id="JAUEPR010000013">
    <property type="protein sequence ID" value="KAK0478703.1"/>
    <property type="molecule type" value="Genomic_DNA"/>
</dbReference>
<gene>
    <name evidence="1" type="ORF">IW261DRAFT_1627546</name>
</gene>
<organism evidence="1 2">
    <name type="scientific">Armillaria novae-zelandiae</name>
    <dbReference type="NCBI Taxonomy" id="153914"/>
    <lineage>
        <taxon>Eukaryota</taxon>
        <taxon>Fungi</taxon>
        <taxon>Dikarya</taxon>
        <taxon>Basidiomycota</taxon>
        <taxon>Agaricomycotina</taxon>
        <taxon>Agaricomycetes</taxon>
        <taxon>Agaricomycetidae</taxon>
        <taxon>Agaricales</taxon>
        <taxon>Marasmiineae</taxon>
        <taxon>Physalacriaceae</taxon>
        <taxon>Armillaria</taxon>
    </lineage>
</organism>
<protein>
    <submittedName>
        <fullName evidence="1">Uncharacterized protein</fullName>
    </submittedName>
</protein>
<comment type="caution">
    <text evidence="1">The sequence shown here is derived from an EMBL/GenBank/DDBJ whole genome shotgun (WGS) entry which is preliminary data.</text>
</comment>
<sequence>MASVFSVDLEHIRALVVDELEPHAQSTKLSTKTGFPVGVKKSSSETCSFQLRDCVSLQGRKCHHLRPYFSHCAHGTDHCSISGSSSSSSEITGAHVKVFVAIKSPVQQIRTSDDNRGLTNKDFAATPFPSSQLPNPPFSQPYVFLVQSLSPASDTLQGEGCSQEDFLKSPARWNTIHHLPRKCGCQARMMADDEEVHEEGRVARIDWCMTLELLRKIRDTRTRQDVKVCEKGDKSLVRNHYHLDQQEGNPHCAPGIIVPPRLNEASTLAVGSNGGIRPSCHICPSTALDSMDICRRIAI</sequence>
<name>A0AA39P885_9AGAR</name>
<evidence type="ECO:0000313" key="1">
    <source>
        <dbReference type="EMBL" id="KAK0478703.1"/>
    </source>
</evidence>
<keyword evidence="2" id="KW-1185">Reference proteome</keyword>
<reference evidence="1" key="1">
    <citation type="submission" date="2023-06" db="EMBL/GenBank/DDBJ databases">
        <authorList>
            <consortium name="Lawrence Berkeley National Laboratory"/>
            <person name="Ahrendt S."/>
            <person name="Sahu N."/>
            <person name="Indic B."/>
            <person name="Wong-Bajracharya J."/>
            <person name="Merenyi Z."/>
            <person name="Ke H.-M."/>
            <person name="Monk M."/>
            <person name="Kocsube S."/>
            <person name="Drula E."/>
            <person name="Lipzen A."/>
            <person name="Balint B."/>
            <person name="Henrissat B."/>
            <person name="Andreopoulos B."/>
            <person name="Martin F.M."/>
            <person name="Harder C.B."/>
            <person name="Rigling D."/>
            <person name="Ford K.L."/>
            <person name="Foster G.D."/>
            <person name="Pangilinan J."/>
            <person name="Papanicolaou A."/>
            <person name="Barry K."/>
            <person name="LaButti K."/>
            <person name="Viragh M."/>
            <person name="Koriabine M."/>
            <person name="Yan M."/>
            <person name="Riley R."/>
            <person name="Champramary S."/>
            <person name="Plett K.L."/>
            <person name="Tsai I.J."/>
            <person name="Slot J."/>
            <person name="Sipos G."/>
            <person name="Plett J."/>
            <person name="Nagy L.G."/>
            <person name="Grigoriev I.V."/>
        </authorList>
    </citation>
    <scope>NUCLEOTIDE SEQUENCE</scope>
    <source>
        <strain evidence="1">ICMP 16352</strain>
    </source>
</reference>
<accession>A0AA39P885</accession>